<gene>
    <name evidence="1" type="ORF">SNEC2469_LOCUS29909</name>
</gene>
<protein>
    <submittedName>
        <fullName evidence="1">Uncharacterized protein</fullName>
    </submittedName>
</protein>
<keyword evidence="2" id="KW-1185">Reference proteome</keyword>
<comment type="caution">
    <text evidence="1">The sequence shown here is derived from an EMBL/GenBank/DDBJ whole genome shotgun (WGS) entry which is preliminary data.</text>
</comment>
<dbReference type="OrthoDB" id="421168at2759"/>
<evidence type="ECO:0000313" key="2">
    <source>
        <dbReference type="Proteomes" id="UP000601435"/>
    </source>
</evidence>
<sequence length="344" mass="39141">MHGEGASTLQSSLQSYQEGGLLELARRRFVAFLSHVELEEAVLCWRRKIAERFGLELLPESAWPEPFIRKRQKFGDPGAAMAACAAACDQEFLLFLEDDFHLVTRPGELVQHRLEAAMFAMKSSEQERQAAGRAGAALLGVHLRHKLFFGPPFYEILTARQHGEPPSPYTAWYFSSDPVKNSFPDNLWEPPFWDSGKECDSDRRSWYRTLQFQRDAAIASEQSRGGPEAVLGDEAAARVWWCSNGSSVLCTSTAAHRDPFRSLMYSTNPMLFRTTTWRLHIMSYMALLQDLRAVEETITSSYSWRVQPTFELGLSLGLFRHQRIDRRLMPDPDEDPLAAQCMEA</sequence>
<accession>A0A813B8K8</accession>
<dbReference type="AlphaFoldDB" id="A0A813B8K8"/>
<dbReference type="EMBL" id="CAJNJA010068430">
    <property type="protein sequence ID" value="CAE7894746.1"/>
    <property type="molecule type" value="Genomic_DNA"/>
</dbReference>
<organism evidence="1 2">
    <name type="scientific">Symbiodinium necroappetens</name>
    <dbReference type="NCBI Taxonomy" id="1628268"/>
    <lineage>
        <taxon>Eukaryota</taxon>
        <taxon>Sar</taxon>
        <taxon>Alveolata</taxon>
        <taxon>Dinophyceae</taxon>
        <taxon>Suessiales</taxon>
        <taxon>Symbiodiniaceae</taxon>
        <taxon>Symbiodinium</taxon>
    </lineage>
</organism>
<name>A0A813B8K8_9DINO</name>
<proteinExistence type="predicted"/>
<dbReference type="Proteomes" id="UP000601435">
    <property type="component" value="Unassembled WGS sequence"/>
</dbReference>
<evidence type="ECO:0000313" key="1">
    <source>
        <dbReference type="EMBL" id="CAE7894746.1"/>
    </source>
</evidence>
<reference evidence="1" key="1">
    <citation type="submission" date="2021-02" db="EMBL/GenBank/DDBJ databases">
        <authorList>
            <person name="Dougan E. K."/>
            <person name="Rhodes N."/>
            <person name="Thang M."/>
            <person name="Chan C."/>
        </authorList>
    </citation>
    <scope>NUCLEOTIDE SEQUENCE</scope>
</reference>